<evidence type="ECO:0000313" key="2">
    <source>
        <dbReference type="Proteomes" id="UP000015102"/>
    </source>
</evidence>
<protein>
    <submittedName>
        <fullName evidence="1">Uncharacterized protein</fullName>
    </submittedName>
</protein>
<dbReference type="HOGENOM" id="CLU_2645111_0_0_1"/>
<name>T1GF76_MEGSC</name>
<dbReference type="EnsemblMetazoa" id="MESCA002007-RA">
    <property type="protein sequence ID" value="MESCA002007-PA"/>
    <property type="gene ID" value="MESCA002007"/>
</dbReference>
<keyword evidence="2" id="KW-1185">Reference proteome</keyword>
<proteinExistence type="predicted"/>
<reference evidence="1" key="2">
    <citation type="submission" date="2015-06" db="UniProtKB">
        <authorList>
            <consortium name="EnsemblMetazoa"/>
        </authorList>
    </citation>
    <scope>IDENTIFICATION</scope>
</reference>
<dbReference type="Proteomes" id="UP000015102">
    <property type="component" value="Unassembled WGS sequence"/>
</dbReference>
<dbReference type="EMBL" id="CAQQ02196898">
    <property type="status" value="NOT_ANNOTATED_CDS"/>
    <property type="molecule type" value="Genomic_DNA"/>
</dbReference>
<evidence type="ECO:0000313" key="1">
    <source>
        <dbReference type="EnsemblMetazoa" id="MESCA002007-PA"/>
    </source>
</evidence>
<sequence length="77" mass="9220">FFSDIRNLLDIAKYQRLNRNLELCDSNEFTESNDLDGVLVLNENRYCTYKTYIQSFNIDTLDNLLDMVRSRIYEEVI</sequence>
<reference evidence="2" key="1">
    <citation type="submission" date="2013-02" db="EMBL/GenBank/DDBJ databases">
        <authorList>
            <person name="Hughes D."/>
        </authorList>
    </citation>
    <scope>NUCLEOTIDE SEQUENCE</scope>
    <source>
        <strain>Durham</strain>
        <strain evidence="2">NC isolate 2 -- Noor lab</strain>
    </source>
</reference>
<accession>T1GF76</accession>
<dbReference type="AlphaFoldDB" id="T1GF76"/>
<organism evidence="1 2">
    <name type="scientific">Megaselia scalaris</name>
    <name type="common">Humpbacked fly</name>
    <name type="synonym">Phora scalaris</name>
    <dbReference type="NCBI Taxonomy" id="36166"/>
    <lineage>
        <taxon>Eukaryota</taxon>
        <taxon>Metazoa</taxon>
        <taxon>Ecdysozoa</taxon>
        <taxon>Arthropoda</taxon>
        <taxon>Hexapoda</taxon>
        <taxon>Insecta</taxon>
        <taxon>Pterygota</taxon>
        <taxon>Neoptera</taxon>
        <taxon>Endopterygota</taxon>
        <taxon>Diptera</taxon>
        <taxon>Brachycera</taxon>
        <taxon>Muscomorpha</taxon>
        <taxon>Platypezoidea</taxon>
        <taxon>Phoridae</taxon>
        <taxon>Megaseliini</taxon>
        <taxon>Megaselia</taxon>
    </lineage>
</organism>